<comment type="caution">
    <text evidence="3">The sequence shown here is derived from an EMBL/GenBank/DDBJ whole genome shotgun (WGS) entry which is preliminary data.</text>
</comment>
<dbReference type="EMBL" id="QCYY01000582">
    <property type="protein sequence ID" value="ROT84209.1"/>
    <property type="molecule type" value="Genomic_DNA"/>
</dbReference>
<accession>A0A3R7MJB5</accession>
<sequence>MISALFSCCLSVLFFCLVLSVCRLSLSALPFMLIRLLLFYVLPSPLSSSFLSLFSFSPLLSHLLSIQNPASSSLSFASLFSPLSPSYLHFLPFSFLVTFHPPISALSHFSPVFLTLSPPPRSLSALHLFTRPLSTSPPLLSFSLLFLIFSSHLSPLSSLPPFTLLSLVALLLRPSQLIPTTSFFSTSIQLFPPFFPTPSFPPFSLYQLPRSLSLSPHSLLLIRSLNLASLTASSNLLLARHLTAPLLITPILLSIFSTFSSLHYSNPSLPLSLPSAVPFTICSLVLFSHILFSVPTPCLLSSILLSPTVLLSLFSTLLPSPSPPSSSSHSFFFPLPLFPHLSRPLPHFLTLSQPPPSLLPRLLLSQSPFPFTLFLSSLSPLPLSNSLSSPPLSHLLLLPTPFLSPLPTFSLTFRTPYPPSPFSLHLPSFTIIPLLSYLIVSHFSLFQILPLLLGSLYSNSSSLLHPRSHSVLFPTPYTHPLSPLSPSFQTPSLSLTPLLCPSSNSLLSLHPFSKLSPPYHFLLLPTPPPPLSHFSLFQPSLSRSPFSPSCHLSSHILPSRPLFSLSQLPSSFPLPYRPISSHCSSTPSWFINFPPGSPLSDDSHFSPLRLKPPFSSPHFLPLTILPSSLSINFSLFHLPHSSLLSPLYSSLHPFSLRVSHFSASYHSLTLFSSPTFSSPELPPLPTSLTHLPPFNSILSFTPTLPFIDSFPSSFRTSLSTTSSSPRSFPSLSSSPPLLISLLSPYHSHRPLPFPSLLLLLRLCPLLTCIPVSAPRLLAPLLPLPYSSYLLSPASSSSSSPPPPPLYSLSIILIAPSSSHPFPPLLLLSPYDTLLFLLLPSLPSSSSSSSLSYLSSPRPSLPSLFLLTSSLSSSSAPPLSSPLFPNPPRLTLPSPPPPSTLHSSSSSYSLPPPPQPSSSHPTSSSSLSHLLFFLLSSSLLASPLFLPLSSSSPHTSPLPLPLSPPSLPPSASPLLIFLLTPLPSQLPPLLLLLLLPLLLSSVPFTPPASQRYISSPSQRGDSIEREKG</sequence>
<feature type="region of interest" description="Disordered" evidence="1">
    <location>
        <begin position="877"/>
        <end position="921"/>
    </location>
</feature>
<dbReference type="AlphaFoldDB" id="A0A3R7MJB5"/>
<proteinExistence type="predicted"/>
<keyword evidence="2" id="KW-0812">Transmembrane</keyword>
<evidence type="ECO:0000256" key="2">
    <source>
        <dbReference type="SAM" id="Phobius"/>
    </source>
</evidence>
<dbReference type="Proteomes" id="UP000283509">
    <property type="component" value="Unassembled WGS sequence"/>
</dbReference>
<name>A0A3R7MJB5_PENVA</name>
<organism evidence="3 4">
    <name type="scientific">Penaeus vannamei</name>
    <name type="common">Whiteleg shrimp</name>
    <name type="synonym">Litopenaeus vannamei</name>
    <dbReference type="NCBI Taxonomy" id="6689"/>
    <lineage>
        <taxon>Eukaryota</taxon>
        <taxon>Metazoa</taxon>
        <taxon>Ecdysozoa</taxon>
        <taxon>Arthropoda</taxon>
        <taxon>Crustacea</taxon>
        <taxon>Multicrustacea</taxon>
        <taxon>Malacostraca</taxon>
        <taxon>Eumalacostraca</taxon>
        <taxon>Eucarida</taxon>
        <taxon>Decapoda</taxon>
        <taxon>Dendrobranchiata</taxon>
        <taxon>Penaeoidea</taxon>
        <taxon>Penaeidae</taxon>
        <taxon>Penaeus</taxon>
    </lineage>
</organism>
<reference evidence="3 4" key="2">
    <citation type="submission" date="2019-01" db="EMBL/GenBank/DDBJ databases">
        <title>The decoding of complex shrimp genome reveals the adaptation for benthos swimmer, frequently molting mechanism and breeding impact on genome.</title>
        <authorList>
            <person name="Sun Y."/>
            <person name="Gao Y."/>
            <person name="Yu Y."/>
        </authorList>
    </citation>
    <scope>NUCLEOTIDE SEQUENCE [LARGE SCALE GENOMIC DNA]</scope>
    <source>
        <tissue evidence="3">Muscle</tissue>
    </source>
</reference>
<keyword evidence="2" id="KW-0472">Membrane</keyword>
<evidence type="ECO:0000313" key="4">
    <source>
        <dbReference type="Proteomes" id="UP000283509"/>
    </source>
</evidence>
<evidence type="ECO:0000256" key="1">
    <source>
        <dbReference type="SAM" id="MobiDB-lite"/>
    </source>
</evidence>
<feature type="transmembrane region" description="Helical" evidence="2">
    <location>
        <begin position="37"/>
        <end position="66"/>
    </location>
</feature>
<keyword evidence="4" id="KW-1185">Reference proteome</keyword>
<keyword evidence="2" id="KW-1133">Transmembrane helix</keyword>
<protein>
    <submittedName>
        <fullName evidence="3">Uncharacterized protein</fullName>
    </submittedName>
</protein>
<reference evidence="3 4" key="1">
    <citation type="submission" date="2018-04" db="EMBL/GenBank/DDBJ databases">
        <authorList>
            <person name="Zhang X."/>
            <person name="Yuan J."/>
            <person name="Li F."/>
            <person name="Xiang J."/>
        </authorList>
    </citation>
    <scope>NUCLEOTIDE SEQUENCE [LARGE SCALE GENOMIC DNA]</scope>
    <source>
        <tissue evidence="3">Muscle</tissue>
    </source>
</reference>
<feature type="compositionally biased region" description="Pro residues" evidence="1">
    <location>
        <begin position="883"/>
        <end position="898"/>
    </location>
</feature>
<evidence type="ECO:0000313" key="3">
    <source>
        <dbReference type="EMBL" id="ROT84209.1"/>
    </source>
</evidence>
<feature type="compositionally biased region" description="Low complexity" evidence="1">
    <location>
        <begin position="899"/>
        <end position="908"/>
    </location>
</feature>
<gene>
    <name evidence="3" type="ORF">C7M84_022604</name>
</gene>